<dbReference type="Gene3D" id="1.10.10.10">
    <property type="entry name" value="Winged helix-like DNA-binding domain superfamily/Winged helix DNA-binding domain"/>
    <property type="match status" value="1"/>
</dbReference>
<dbReference type="Gene3D" id="3.30.950.30">
    <property type="entry name" value="Schlafen, AAA domain"/>
    <property type="match status" value="1"/>
</dbReference>
<dbReference type="Pfam" id="PF13749">
    <property type="entry name" value="HATPase_c_4"/>
    <property type="match status" value="1"/>
</dbReference>
<evidence type="ECO:0000259" key="1">
    <source>
        <dbReference type="Pfam" id="PF04326"/>
    </source>
</evidence>
<dbReference type="Proteomes" id="UP000018227">
    <property type="component" value="Unassembled WGS sequence"/>
</dbReference>
<accession>V2XYF1</accession>
<dbReference type="InterPro" id="IPR007421">
    <property type="entry name" value="Schlafen_AlbA_2_dom"/>
</dbReference>
<dbReference type="STRING" id="592026.GCWU0000282_003055"/>
<feature type="domain" description="Schlafen AlbA-2" evidence="1">
    <location>
        <begin position="4"/>
        <end position="110"/>
    </location>
</feature>
<dbReference type="EMBL" id="ACIL03000020">
    <property type="protein sequence ID" value="ESL01758.1"/>
    <property type="molecule type" value="Genomic_DNA"/>
</dbReference>
<sequence length="417" mass="47915">MQKEGKYIEYKETVSKTFLKAVSAFANYNDGKIIFGVCDDGLVKGLPDANKACLDIENAINDSITPVPEYDIVVNERNKTVILNIYKGSETPYFYHGKAYRRSDTASVPVDTVELKRLVLKGTNRDFEDLPANSKELTFSVFEKELKNTLQIDEFDKDIQKTLGLYVKDVGYNIAAELLSDKNDYRGIDIIRFGETEDRIMDRETFEHQSIIAEYNNGITIYRKYYQYDEIKGIKRETIEMIPEKAFREALANALIHRVWDIPAAVQVAMYKDKIKITSPGGLPEDISEEEYLHSQVSVLRNPKLAEAFLKLNYIEKFGTGVRRIINAYKNEYQKPEFSFTEHTICVTLPVIEKNKTDDMAEIVLKVIVGSDEMTRKEIEEITGIKKATLIRILNKLLNDGIIKKKGLTRNTRYYKN</sequence>
<dbReference type="InterPro" id="IPR038475">
    <property type="entry name" value="RecG_C_sf"/>
</dbReference>
<gene>
    <name evidence="2" type="ORF">GCWU0000282_003055</name>
</gene>
<dbReference type="SUPFAM" id="SSF46785">
    <property type="entry name" value="Winged helix' DNA-binding domain"/>
    <property type="match status" value="1"/>
</dbReference>
<dbReference type="PANTHER" id="PTHR30595">
    <property type="entry name" value="GLPR-RELATED TRANSCRIPTIONAL REPRESSOR"/>
    <property type="match status" value="1"/>
</dbReference>
<dbReference type="HOGENOM" id="CLU_024970_1_1_9"/>
<dbReference type="InterPro" id="IPR011991">
    <property type="entry name" value="ArsR-like_HTH"/>
</dbReference>
<proteinExistence type="predicted"/>
<organism evidence="2 3">
    <name type="scientific">Catonella morbi ATCC 51271</name>
    <dbReference type="NCBI Taxonomy" id="592026"/>
    <lineage>
        <taxon>Bacteria</taxon>
        <taxon>Bacillati</taxon>
        <taxon>Bacillota</taxon>
        <taxon>Clostridia</taxon>
        <taxon>Lachnospirales</taxon>
        <taxon>Lachnospiraceae</taxon>
        <taxon>Catonella</taxon>
    </lineage>
</organism>
<evidence type="ECO:0000313" key="3">
    <source>
        <dbReference type="Proteomes" id="UP000018227"/>
    </source>
</evidence>
<dbReference type="InterPro" id="IPR038461">
    <property type="entry name" value="Schlafen_AlbA_2_dom_sf"/>
</dbReference>
<dbReference type="PANTHER" id="PTHR30595:SF6">
    <property type="entry name" value="SCHLAFEN ALBA-2 DOMAIN-CONTAINING PROTEIN"/>
    <property type="match status" value="1"/>
</dbReference>
<dbReference type="CDD" id="cd00090">
    <property type="entry name" value="HTH_ARSR"/>
    <property type="match status" value="1"/>
</dbReference>
<dbReference type="eggNOG" id="COG2865">
    <property type="taxonomic scope" value="Bacteria"/>
</dbReference>
<dbReference type="Pfam" id="PF04326">
    <property type="entry name" value="SLFN_AlbA_2"/>
    <property type="match status" value="1"/>
</dbReference>
<protein>
    <submittedName>
        <fullName evidence="2">Divergent AAA domain protein</fullName>
    </submittedName>
</protein>
<dbReference type="InterPro" id="IPR036388">
    <property type="entry name" value="WH-like_DNA-bd_sf"/>
</dbReference>
<reference evidence="2 3" key="1">
    <citation type="submission" date="2013-06" db="EMBL/GenBank/DDBJ databases">
        <authorList>
            <person name="Weinstock G."/>
            <person name="Sodergren E."/>
            <person name="Clifton S."/>
            <person name="Fulton L."/>
            <person name="Fulton B."/>
            <person name="Courtney L."/>
            <person name="Fronick C."/>
            <person name="Harrison M."/>
            <person name="Strong C."/>
            <person name="Farmer C."/>
            <person name="Delahaunty K."/>
            <person name="Markovic C."/>
            <person name="Hall O."/>
            <person name="Minx P."/>
            <person name="Tomlinson C."/>
            <person name="Mitreva M."/>
            <person name="Nelson J."/>
            <person name="Hou S."/>
            <person name="Wollam A."/>
            <person name="Pepin K.H."/>
            <person name="Johnson M."/>
            <person name="Bhonagiri V."/>
            <person name="Nash W.E."/>
            <person name="Warren W."/>
            <person name="Chinwalla A."/>
            <person name="Mardis E.R."/>
            <person name="Wilson R.K."/>
        </authorList>
    </citation>
    <scope>NUCLEOTIDE SEQUENCE [LARGE SCALE GENOMIC DNA]</scope>
    <source>
        <strain evidence="2 3">ATCC 51271</strain>
    </source>
</reference>
<dbReference type="RefSeq" id="WP_023355897.1">
    <property type="nucleotide sequence ID" value="NZ_KI535370.1"/>
</dbReference>
<evidence type="ECO:0000313" key="2">
    <source>
        <dbReference type="EMBL" id="ESL01758.1"/>
    </source>
</evidence>
<keyword evidence="3" id="KW-1185">Reference proteome</keyword>
<dbReference type="AlphaFoldDB" id="V2XYF1"/>
<name>V2XYF1_9FIRM</name>
<dbReference type="OrthoDB" id="9807907at2"/>
<dbReference type="Gene3D" id="3.30.565.60">
    <property type="match status" value="1"/>
</dbReference>
<comment type="caution">
    <text evidence="2">The sequence shown here is derived from an EMBL/GenBank/DDBJ whole genome shotgun (WGS) entry which is preliminary data.</text>
</comment>
<dbReference type="InterPro" id="IPR036390">
    <property type="entry name" value="WH_DNA-bd_sf"/>
</dbReference>